<organism evidence="1 2">
    <name type="scientific">Hymenobacter lapidiphilus</name>
    <dbReference type="NCBI Taxonomy" id="2608003"/>
    <lineage>
        <taxon>Bacteria</taxon>
        <taxon>Pseudomonadati</taxon>
        <taxon>Bacteroidota</taxon>
        <taxon>Cytophagia</taxon>
        <taxon>Cytophagales</taxon>
        <taxon>Hymenobacteraceae</taxon>
        <taxon>Hymenobacter</taxon>
    </lineage>
</organism>
<proteinExistence type="predicted"/>
<dbReference type="Proteomes" id="UP000565521">
    <property type="component" value="Unassembled WGS sequence"/>
</dbReference>
<dbReference type="EMBL" id="JABKAU010000005">
    <property type="protein sequence ID" value="NVO30416.1"/>
    <property type="molecule type" value="Genomic_DNA"/>
</dbReference>
<sequence>MNDPTDLSARSLHTIDSGHLEIYASSATWLKIVDFYKSLLAPSSKQAGPAVAIFQMAGGNELYIILTNDQALLAKQAGHIPWHLPLDNAGQVAQAMQRARSLGADVVLDTTYAWAFPIPVHLGGQAIITLGTVRFQTHPQLSSDDTTLGLIHNPNW</sequence>
<protein>
    <submittedName>
        <fullName evidence="1">Uncharacterized protein</fullName>
    </submittedName>
</protein>
<dbReference type="RefSeq" id="WP_176907122.1">
    <property type="nucleotide sequence ID" value="NZ_JABKAU010000005.1"/>
</dbReference>
<name>A0A7Y7PM86_9BACT</name>
<evidence type="ECO:0000313" key="1">
    <source>
        <dbReference type="EMBL" id="NVO30416.1"/>
    </source>
</evidence>
<dbReference type="AlphaFoldDB" id="A0A7Y7PM86"/>
<accession>A0A7Y7PM86</accession>
<comment type="caution">
    <text evidence="1">The sequence shown here is derived from an EMBL/GenBank/DDBJ whole genome shotgun (WGS) entry which is preliminary data.</text>
</comment>
<gene>
    <name evidence="1" type="ORF">HW554_04285</name>
</gene>
<evidence type="ECO:0000313" key="2">
    <source>
        <dbReference type="Proteomes" id="UP000565521"/>
    </source>
</evidence>
<keyword evidence="2" id="KW-1185">Reference proteome</keyword>
<reference evidence="1 2" key="1">
    <citation type="submission" date="2020-05" db="EMBL/GenBank/DDBJ databases">
        <title>Hymenobacter terrestris sp. nov. and Hymenobacter lapidiphilus sp. nov., isolated from regoliths in Antarctica.</title>
        <authorList>
            <person name="Sedlacek I."/>
            <person name="Pantucek R."/>
            <person name="Zeman M."/>
            <person name="Holochova P."/>
            <person name="Kralova S."/>
            <person name="Stankova E."/>
            <person name="Sedo O."/>
            <person name="Micenkova L."/>
            <person name="Svec P."/>
            <person name="Gupta V."/>
            <person name="Sood U."/>
            <person name="Korpole U.S."/>
            <person name="Lal R."/>
        </authorList>
    </citation>
    <scope>NUCLEOTIDE SEQUENCE [LARGE SCALE GENOMIC DNA]</scope>
    <source>
        <strain evidence="1 2">P5342</strain>
    </source>
</reference>